<feature type="non-terminal residue" evidence="1">
    <location>
        <position position="1"/>
    </location>
</feature>
<sequence length="52" mass="5943">LQVLLRTVWDEIMLPIVIALQCDLRVTSRSRIWLCPTAAFTSIPLHAAHPFE</sequence>
<evidence type="ECO:0000313" key="2">
    <source>
        <dbReference type="Proteomes" id="UP000719766"/>
    </source>
</evidence>
<name>A0A9P7ANA7_9AGAM</name>
<dbReference type="OrthoDB" id="9991317at2759"/>
<dbReference type="RefSeq" id="XP_041158674.1">
    <property type="nucleotide sequence ID" value="XM_041296173.1"/>
</dbReference>
<proteinExistence type="predicted"/>
<gene>
    <name evidence="1" type="ORF">HD556DRAFT_1191008</name>
</gene>
<comment type="caution">
    <text evidence="1">The sequence shown here is derived from an EMBL/GenBank/DDBJ whole genome shotgun (WGS) entry which is preliminary data.</text>
</comment>
<keyword evidence="2" id="KW-1185">Reference proteome</keyword>
<protein>
    <submittedName>
        <fullName evidence="1">Uncharacterized protein</fullName>
    </submittedName>
</protein>
<feature type="non-terminal residue" evidence="1">
    <location>
        <position position="52"/>
    </location>
</feature>
<reference evidence="1" key="1">
    <citation type="journal article" date="2020" name="New Phytol.">
        <title>Comparative genomics reveals dynamic genome evolution in host specialist ectomycorrhizal fungi.</title>
        <authorList>
            <person name="Lofgren L.A."/>
            <person name="Nguyen N.H."/>
            <person name="Vilgalys R."/>
            <person name="Ruytinx J."/>
            <person name="Liao H.L."/>
            <person name="Branco S."/>
            <person name="Kuo A."/>
            <person name="LaButti K."/>
            <person name="Lipzen A."/>
            <person name="Andreopoulos W."/>
            <person name="Pangilinan J."/>
            <person name="Riley R."/>
            <person name="Hundley H."/>
            <person name="Na H."/>
            <person name="Barry K."/>
            <person name="Grigoriev I.V."/>
            <person name="Stajich J.E."/>
            <person name="Kennedy P.G."/>
        </authorList>
    </citation>
    <scope>NUCLEOTIDE SEQUENCE</scope>
    <source>
        <strain evidence="1">S12</strain>
    </source>
</reference>
<accession>A0A9P7ANA7</accession>
<dbReference type="EMBL" id="JABBWE010000039">
    <property type="protein sequence ID" value="KAG1791975.1"/>
    <property type="molecule type" value="Genomic_DNA"/>
</dbReference>
<evidence type="ECO:0000313" key="1">
    <source>
        <dbReference type="EMBL" id="KAG1791975.1"/>
    </source>
</evidence>
<organism evidence="1 2">
    <name type="scientific">Suillus plorans</name>
    <dbReference type="NCBI Taxonomy" id="116603"/>
    <lineage>
        <taxon>Eukaryota</taxon>
        <taxon>Fungi</taxon>
        <taxon>Dikarya</taxon>
        <taxon>Basidiomycota</taxon>
        <taxon>Agaricomycotina</taxon>
        <taxon>Agaricomycetes</taxon>
        <taxon>Agaricomycetidae</taxon>
        <taxon>Boletales</taxon>
        <taxon>Suillineae</taxon>
        <taxon>Suillaceae</taxon>
        <taxon>Suillus</taxon>
    </lineage>
</organism>
<dbReference type="AlphaFoldDB" id="A0A9P7ANA7"/>
<dbReference type="GeneID" id="64589937"/>
<dbReference type="Proteomes" id="UP000719766">
    <property type="component" value="Unassembled WGS sequence"/>
</dbReference>